<organism evidence="2 3">
    <name type="scientific">Dissophora globulifera</name>
    <dbReference type="NCBI Taxonomy" id="979702"/>
    <lineage>
        <taxon>Eukaryota</taxon>
        <taxon>Fungi</taxon>
        <taxon>Fungi incertae sedis</taxon>
        <taxon>Mucoromycota</taxon>
        <taxon>Mortierellomycotina</taxon>
        <taxon>Mortierellomycetes</taxon>
        <taxon>Mortierellales</taxon>
        <taxon>Mortierellaceae</taxon>
        <taxon>Dissophora</taxon>
    </lineage>
</organism>
<dbReference type="EMBL" id="JAAAIP010000952">
    <property type="protein sequence ID" value="KAG0311246.1"/>
    <property type="molecule type" value="Genomic_DNA"/>
</dbReference>
<dbReference type="AlphaFoldDB" id="A0A9P6UM47"/>
<evidence type="ECO:0000256" key="1">
    <source>
        <dbReference type="SAM" id="MobiDB-lite"/>
    </source>
</evidence>
<protein>
    <submittedName>
        <fullName evidence="2">Uncharacterized protein</fullName>
    </submittedName>
</protein>
<gene>
    <name evidence="2" type="ORF">BGZ99_010309</name>
</gene>
<proteinExistence type="predicted"/>
<reference evidence="2" key="1">
    <citation type="journal article" date="2020" name="Fungal Divers.">
        <title>Resolving the Mortierellaceae phylogeny through synthesis of multi-gene phylogenetics and phylogenomics.</title>
        <authorList>
            <person name="Vandepol N."/>
            <person name="Liber J."/>
            <person name="Desiro A."/>
            <person name="Na H."/>
            <person name="Kennedy M."/>
            <person name="Barry K."/>
            <person name="Grigoriev I.V."/>
            <person name="Miller A.N."/>
            <person name="O'Donnell K."/>
            <person name="Stajich J.E."/>
            <person name="Bonito G."/>
        </authorList>
    </citation>
    <scope>NUCLEOTIDE SEQUENCE</scope>
    <source>
        <strain evidence="2">REB-010B</strain>
    </source>
</reference>
<feature type="non-terminal residue" evidence="2">
    <location>
        <position position="154"/>
    </location>
</feature>
<sequence>MASSTLTITPYSATPAFVYFSPEPRPQSPLPHTTSNAHPNRHSFPSSSSLWKQHQRQIQHVHEFQEKPLQPPPPSPRARGPRLSLDTSQERLQNVTLIQHGNQSYLKLFSPTLVESPVSFLSTGQLIEDAKLWENGPDEALEKRMEMERREVYH</sequence>
<feature type="compositionally biased region" description="Polar residues" evidence="1">
    <location>
        <begin position="30"/>
        <end position="52"/>
    </location>
</feature>
<dbReference type="Proteomes" id="UP000738325">
    <property type="component" value="Unassembled WGS sequence"/>
</dbReference>
<comment type="caution">
    <text evidence="2">The sequence shown here is derived from an EMBL/GenBank/DDBJ whole genome shotgun (WGS) entry which is preliminary data.</text>
</comment>
<dbReference type="OrthoDB" id="2433079at2759"/>
<accession>A0A9P6UM47</accession>
<feature type="region of interest" description="Disordered" evidence="1">
    <location>
        <begin position="17"/>
        <end position="87"/>
    </location>
</feature>
<name>A0A9P6UM47_9FUNG</name>
<evidence type="ECO:0000313" key="3">
    <source>
        <dbReference type="Proteomes" id="UP000738325"/>
    </source>
</evidence>
<keyword evidence="3" id="KW-1185">Reference proteome</keyword>
<evidence type="ECO:0000313" key="2">
    <source>
        <dbReference type="EMBL" id="KAG0311246.1"/>
    </source>
</evidence>